<dbReference type="GO" id="GO:0019346">
    <property type="term" value="P:transsulfuration"/>
    <property type="evidence" value="ECO:0000318"/>
    <property type="project" value="GO_Central"/>
</dbReference>
<dbReference type="GO" id="GO:0030170">
    <property type="term" value="F:pyridoxal phosphate binding"/>
    <property type="evidence" value="ECO:0000318"/>
    <property type="project" value="GO_Central"/>
</dbReference>
<dbReference type="SUPFAM" id="SSF53383">
    <property type="entry name" value="PLP-dependent transferases"/>
    <property type="match status" value="1"/>
</dbReference>
<proteinExistence type="inferred from homology"/>
<evidence type="ECO:0000256" key="3">
    <source>
        <dbReference type="ARBA" id="ARBA00009077"/>
    </source>
</evidence>
<dbReference type="FunFam" id="3.40.640.10:FF:000009">
    <property type="entry name" value="Cystathionine gamma-synthase homolog"/>
    <property type="match status" value="1"/>
</dbReference>
<reference evidence="11" key="3">
    <citation type="submission" date="2015-06" db="UniProtKB">
        <authorList>
            <consortium name="EnsemblMetazoa"/>
        </authorList>
    </citation>
    <scope>IDENTIFICATION</scope>
</reference>
<dbReference type="GO" id="GO:0019343">
    <property type="term" value="P:cysteine biosynthetic process via cystathionine"/>
    <property type="evidence" value="ECO:0000318"/>
    <property type="project" value="GO_Central"/>
</dbReference>
<comment type="pathway">
    <text evidence="2">Amino-acid biosynthesis; L-cysteine biosynthesis; L-cysteine from L-homocysteine and L-serine: step 2/2.</text>
</comment>
<dbReference type="OMA" id="LVYEMCD"/>
<dbReference type="PIRSF" id="PIRSF001434">
    <property type="entry name" value="CGS"/>
    <property type="match status" value="1"/>
</dbReference>
<evidence type="ECO:0000256" key="1">
    <source>
        <dbReference type="ARBA" id="ARBA00001933"/>
    </source>
</evidence>
<comment type="similarity">
    <text evidence="3 9">Belongs to the trans-sulfuration enzymes family.</text>
</comment>
<keyword evidence="6" id="KW-0028">Amino-acid biosynthesis</keyword>
<dbReference type="EMBL" id="KB096411">
    <property type="protein sequence ID" value="ESO04973.1"/>
    <property type="molecule type" value="Genomic_DNA"/>
</dbReference>
<dbReference type="InParanoid" id="T1EM31"/>
<protein>
    <recommendedName>
        <fullName evidence="4">cystathionine gamma-lyase</fullName>
        <ecNumber evidence="4">4.4.1.1</ecNumber>
    </recommendedName>
    <alternativeName>
        <fullName evidence="7">Gamma-cystathionase</fullName>
    </alternativeName>
</protein>
<evidence type="ECO:0000313" key="11">
    <source>
        <dbReference type="EnsemblMetazoa" id="HelroP156911"/>
    </source>
</evidence>
<keyword evidence="6" id="KW-0198">Cysteine biosynthesis</keyword>
<dbReference type="Pfam" id="PF01053">
    <property type="entry name" value="Cys_Met_Meta_PP"/>
    <property type="match status" value="1"/>
</dbReference>
<dbReference type="AlphaFoldDB" id="T1EM31"/>
<dbReference type="GeneID" id="20197631"/>
<keyword evidence="5 8" id="KW-0663">Pyridoxal phosphate</keyword>
<dbReference type="EnsemblMetazoa" id="HelroT156911">
    <property type="protein sequence ID" value="HelroP156911"/>
    <property type="gene ID" value="HelroG156911"/>
</dbReference>
<dbReference type="Proteomes" id="UP000015101">
    <property type="component" value="Unassembled WGS sequence"/>
</dbReference>
<evidence type="ECO:0000256" key="2">
    <source>
        <dbReference type="ARBA" id="ARBA00005038"/>
    </source>
</evidence>
<dbReference type="CTD" id="20197631"/>
<dbReference type="FunFam" id="3.90.1150.10:FF:000008">
    <property type="entry name" value="Cystathionine gamma-synthase"/>
    <property type="match status" value="1"/>
</dbReference>
<accession>T1EM31</accession>
<evidence type="ECO:0000313" key="10">
    <source>
        <dbReference type="EMBL" id="ESO04973.1"/>
    </source>
</evidence>
<dbReference type="GO" id="GO:0005737">
    <property type="term" value="C:cytoplasm"/>
    <property type="evidence" value="ECO:0000318"/>
    <property type="project" value="GO_Central"/>
</dbReference>
<dbReference type="InterPro" id="IPR015422">
    <property type="entry name" value="PyrdxlP-dep_Trfase_small"/>
</dbReference>
<dbReference type="HOGENOM" id="CLU_018986_2_3_1"/>
<evidence type="ECO:0000256" key="4">
    <source>
        <dbReference type="ARBA" id="ARBA00012085"/>
    </source>
</evidence>
<keyword evidence="12" id="KW-1185">Reference proteome</keyword>
<dbReference type="OrthoDB" id="3512640at2759"/>
<evidence type="ECO:0000256" key="9">
    <source>
        <dbReference type="RuleBase" id="RU362118"/>
    </source>
</evidence>
<dbReference type="EC" id="4.4.1.1" evidence="4"/>
<reference evidence="10 12" key="2">
    <citation type="journal article" date="2013" name="Nature">
        <title>Insights into bilaterian evolution from three spiralian genomes.</title>
        <authorList>
            <person name="Simakov O."/>
            <person name="Marletaz F."/>
            <person name="Cho S.J."/>
            <person name="Edsinger-Gonzales E."/>
            <person name="Havlak P."/>
            <person name="Hellsten U."/>
            <person name="Kuo D.H."/>
            <person name="Larsson T."/>
            <person name="Lv J."/>
            <person name="Arendt D."/>
            <person name="Savage R."/>
            <person name="Osoegawa K."/>
            <person name="de Jong P."/>
            <person name="Grimwood J."/>
            <person name="Chapman J.A."/>
            <person name="Shapiro H."/>
            <person name="Aerts A."/>
            <person name="Otillar R.P."/>
            <person name="Terry A.Y."/>
            <person name="Boore J.L."/>
            <person name="Grigoriev I.V."/>
            <person name="Lindberg D.R."/>
            <person name="Seaver E.C."/>
            <person name="Weisblat D.A."/>
            <person name="Putnam N.H."/>
            <person name="Rokhsar D.S."/>
        </authorList>
    </citation>
    <scope>NUCLEOTIDE SEQUENCE</scope>
</reference>
<dbReference type="eggNOG" id="KOG0053">
    <property type="taxonomic scope" value="Eukaryota"/>
</dbReference>
<feature type="modified residue" description="N6-(pyridoxal phosphate)lysine" evidence="8">
    <location>
        <position position="194"/>
    </location>
</feature>
<organism evidence="11 12">
    <name type="scientific">Helobdella robusta</name>
    <name type="common">Californian leech</name>
    <dbReference type="NCBI Taxonomy" id="6412"/>
    <lineage>
        <taxon>Eukaryota</taxon>
        <taxon>Metazoa</taxon>
        <taxon>Spiralia</taxon>
        <taxon>Lophotrochozoa</taxon>
        <taxon>Annelida</taxon>
        <taxon>Clitellata</taxon>
        <taxon>Hirudinea</taxon>
        <taxon>Rhynchobdellida</taxon>
        <taxon>Glossiphoniidae</taxon>
        <taxon>Helobdella</taxon>
    </lineage>
</organism>
<dbReference type="KEGG" id="hro:HELRODRAFT_156911"/>
<comment type="cofactor">
    <cofactor evidence="1 9">
        <name>pyridoxal 5'-phosphate</name>
        <dbReference type="ChEBI" id="CHEBI:597326"/>
    </cofactor>
</comment>
<dbReference type="Gene3D" id="3.90.1150.10">
    <property type="entry name" value="Aspartate Aminotransferase, domain 1"/>
    <property type="match status" value="1"/>
</dbReference>
<dbReference type="GO" id="GO:0004123">
    <property type="term" value="F:cystathionine gamma-lyase activity"/>
    <property type="evidence" value="ECO:0000318"/>
    <property type="project" value="GO_Central"/>
</dbReference>
<evidence type="ECO:0000256" key="8">
    <source>
        <dbReference type="PIRSR" id="PIRSR001434-2"/>
    </source>
</evidence>
<sequence length="384" mass="42417">MAIHEGQSPEQWKCGSVVPIISLSSTYQLDHASTAPEGKYFYSRIGNPTRTVAERCVAALENAKYCYLFGSGSAAMVAMCHVLKSGDHIICMDDVYGGWHLLFLNIITESNVEATFVDATDINNIKSAIKPNTKMLWLETPTNPTLKVVDIEAASAVAHQQPGVIVVVDNTFMSSYFQRPLELGADVSLQSLTKYMNGHTDVVMGSVSVNDDELGKKLKFLQASLGVIPSPFDCYLLNRGLKTLALRMRQHMKNGLQVARYLQGNPRVEKVIHPGLPDHPNYDVSMKQCRGFSGMVSFYIRGGMSETQKFFSYLKLFKLAVSLGGYESLAELPATMTHTALTEEERLRLGMTDNFIRLSIGLEDVEDLIEDLSQALEKAVVGKC</sequence>
<dbReference type="InterPro" id="IPR000277">
    <property type="entry name" value="Cys/Met-Metab_PyrdxlP-dep_enz"/>
</dbReference>
<evidence type="ECO:0000256" key="7">
    <source>
        <dbReference type="ARBA" id="ARBA00029853"/>
    </source>
</evidence>
<dbReference type="EMBL" id="AMQM01004013">
    <property type="status" value="NOT_ANNOTATED_CDS"/>
    <property type="molecule type" value="Genomic_DNA"/>
</dbReference>
<dbReference type="InterPro" id="IPR015421">
    <property type="entry name" value="PyrdxlP-dep_Trfase_major"/>
</dbReference>
<reference evidence="12" key="1">
    <citation type="submission" date="2012-12" db="EMBL/GenBank/DDBJ databases">
        <authorList>
            <person name="Hellsten U."/>
            <person name="Grimwood J."/>
            <person name="Chapman J.A."/>
            <person name="Shapiro H."/>
            <person name="Aerts A."/>
            <person name="Otillar R.P."/>
            <person name="Terry A.Y."/>
            <person name="Boore J.L."/>
            <person name="Simakov O."/>
            <person name="Marletaz F."/>
            <person name="Cho S.-J."/>
            <person name="Edsinger-Gonzales E."/>
            <person name="Havlak P."/>
            <person name="Kuo D.-H."/>
            <person name="Larsson T."/>
            <person name="Lv J."/>
            <person name="Arendt D."/>
            <person name="Savage R."/>
            <person name="Osoegawa K."/>
            <person name="de Jong P."/>
            <person name="Lindberg D.R."/>
            <person name="Seaver E.C."/>
            <person name="Weisblat D.A."/>
            <person name="Putnam N.H."/>
            <person name="Grigoriev I.V."/>
            <person name="Rokhsar D.S."/>
        </authorList>
    </citation>
    <scope>NUCLEOTIDE SEQUENCE</scope>
</reference>
<dbReference type="Gene3D" id="3.40.640.10">
    <property type="entry name" value="Type I PLP-dependent aspartate aminotransferase-like (Major domain)"/>
    <property type="match status" value="1"/>
</dbReference>
<evidence type="ECO:0000313" key="12">
    <source>
        <dbReference type="Proteomes" id="UP000015101"/>
    </source>
</evidence>
<name>T1EM31_HELRO</name>
<dbReference type="FunCoup" id="T1EM31">
    <property type="interactions" value="572"/>
</dbReference>
<dbReference type="RefSeq" id="XP_009016906.1">
    <property type="nucleotide sequence ID" value="XM_009018658.1"/>
</dbReference>
<evidence type="ECO:0000256" key="6">
    <source>
        <dbReference type="ARBA" id="ARBA00023192"/>
    </source>
</evidence>
<dbReference type="STRING" id="6412.T1EM31"/>
<gene>
    <name evidence="11" type="primary">20197631</name>
    <name evidence="10" type="ORF">HELRODRAFT_156911</name>
</gene>
<dbReference type="InterPro" id="IPR015424">
    <property type="entry name" value="PyrdxlP-dep_Trfase"/>
</dbReference>
<dbReference type="PANTHER" id="PTHR11808">
    <property type="entry name" value="TRANS-SULFURATION ENZYME FAMILY MEMBER"/>
    <property type="match status" value="1"/>
</dbReference>
<dbReference type="PANTHER" id="PTHR11808:SF15">
    <property type="entry name" value="CYSTATHIONINE GAMMA-LYASE"/>
    <property type="match status" value="1"/>
</dbReference>
<dbReference type="CDD" id="cd00614">
    <property type="entry name" value="CGS_like"/>
    <property type="match status" value="1"/>
</dbReference>
<evidence type="ECO:0000256" key="5">
    <source>
        <dbReference type="ARBA" id="ARBA00022898"/>
    </source>
</evidence>
<dbReference type="UniPathway" id="UPA00136">
    <property type="reaction ID" value="UER00202"/>
</dbReference>